<keyword evidence="4" id="KW-0808">Transferase</keyword>
<dbReference type="Pfam" id="PF02518">
    <property type="entry name" value="HATPase_c"/>
    <property type="match status" value="1"/>
</dbReference>
<dbReference type="OrthoDB" id="9780153at2"/>
<protein>
    <recommendedName>
        <fullName evidence="2">histidine kinase</fullName>
        <ecNumber evidence="2">2.7.13.3</ecNumber>
    </recommendedName>
</protein>
<dbReference type="GO" id="GO:0000155">
    <property type="term" value="F:phosphorelay sensor kinase activity"/>
    <property type="evidence" value="ECO:0007669"/>
    <property type="project" value="UniProtKB-ARBA"/>
</dbReference>
<evidence type="ECO:0000259" key="9">
    <source>
        <dbReference type="PROSITE" id="PS50109"/>
    </source>
</evidence>
<dbReference type="InterPro" id="IPR051315">
    <property type="entry name" value="Bact_Chemotaxis_CheA"/>
</dbReference>
<dbReference type="InterPro" id="IPR003594">
    <property type="entry name" value="HATPase_dom"/>
</dbReference>
<dbReference type="SMART" id="SM00387">
    <property type="entry name" value="HATPase_c"/>
    <property type="match status" value="1"/>
</dbReference>
<evidence type="ECO:0000259" key="11">
    <source>
        <dbReference type="PROSITE" id="PS50894"/>
    </source>
</evidence>
<feature type="modified residue" description="Phosphohistidine" evidence="7">
    <location>
        <position position="45"/>
    </location>
</feature>
<dbReference type="PROSITE" id="PS50894">
    <property type="entry name" value="HPT"/>
    <property type="match status" value="1"/>
</dbReference>
<keyword evidence="5" id="KW-0547">Nucleotide-binding</keyword>
<dbReference type="eggNOG" id="COG2198">
    <property type="taxonomic scope" value="Bacteria"/>
</dbReference>
<dbReference type="CDD" id="cd00088">
    <property type="entry name" value="HPT"/>
    <property type="match status" value="1"/>
</dbReference>
<keyword evidence="13" id="KW-1185">Reference proteome</keyword>
<keyword evidence="3 8" id="KW-0597">Phosphoprotein</keyword>
<dbReference type="RefSeq" id="WP_013007428.1">
    <property type="nucleotide sequence ID" value="NC_013939.1"/>
</dbReference>
<comment type="catalytic activity">
    <reaction evidence="1">
        <text>ATP + protein L-histidine = ADP + protein N-phospho-L-histidine.</text>
        <dbReference type="EC" id="2.7.13.3"/>
    </reaction>
</comment>
<dbReference type="InterPro" id="IPR036890">
    <property type="entry name" value="HATPase_C_sf"/>
</dbReference>
<evidence type="ECO:0000256" key="7">
    <source>
        <dbReference type="PROSITE-ProRule" id="PRU00110"/>
    </source>
</evidence>
<dbReference type="SUPFAM" id="SSF47226">
    <property type="entry name" value="Histidine-containing phosphotransfer domain, HPT domain"/>
    <property type="match status" value="1"/>
</dbReference>
<evidence type="ECO:0000256" key="2">
    <source>
        <dbReference type="ARBA" id="ARBA00012438"/>
    </source>
</evidence>
<dbReference type="PROSITE" id="PS50109">
    <property type="entry name" value="HIS_KIN"/>
    <property type="match status" value="1"/>
</dbReference>
<dbReference type="HOGENOM" id="CLU_000650_2_1_0"/>
<feature type="modified residue" description="4-aspartylphosphate" evidence="8">
    <location>
        <position position="634"/>
    </location>
</feature>
<evidence type="ECO:0000256" key="6">
    <source>
        <dbReference type="ARBA" id="ARBA00022777"/>
    </source>
</evidence>
<dbReference type="FunFam" id="3.30.565.10:FF:000016">
    <property type="entry name" value="Chemotaxis protein CheA, putative"/>
    <property type="match status" value="1"/>
</dbReference>
<dbReference type="SMART" id="SM00073">
    <property type="entry name" value="HPT"/>
    <property type="match status" value="1"/>
</dbReference>
<name>D3PC57_DEFDS</name>
<dbReference type="InterPro" id="IPR036061">
    <property type="entry name" value="CheW-like_dom_sf"/>
</dbReference>
<dbReference type="Gene3D" id="3.40.50.2300">
    <property type="match status" value="1"/>
</dbReference>
<dbReference type="KEGG" id="ddf:DEFDS_0700"/>
<dbReference type="InterPro" id="IPR001789">
    <property type="entry name" value="Sig_transdc_resp-reg_receiver"/>
</dbReference>
<dbReference type="eggNOG" id="COG0745">
    <property type="taxonomic scope" value="Bacteria"/>
</dbReference>
<dbReference type="eggNOG" id="COG0643">
    <property type="taxonomic scope" value="Bacteria"/>
</dbReference>
<feature type="domain" description="HPt" evidence="11">
    <location>
        <begin position="6"/>
        <end position="102"/>
    </location>
</feature>
<dbReference type="EC" id="2.7.13.3" evidence="2"/>
<dbReference type="Pfam" id="PF00072">
    <property type="entry name" value="Response_reg"/>
    <property type="match status" value="1"/>
</dbReference>
<evidence type="ECO:0000256" key="3">
    <source>
        <dbReference type="ARBA" id="ARBA00022553"/>
    </source>
</evidence>
<dbReference type="EMBL" id="AP011529">
    <property type="protein sequence ID" value="BAI80180.1"/>
    <property type="molecule type" value="Genomic_DNA"/>
</dbReference>
<dbReference type="SUPFAM" id="SSF55874">
    <property type="entry name" value="ATPase domain of HSP90 chaperone/DNA topoisomerase II/histidine kinase"/>
    <property type="match status" value="1"/>
</dbReference>
<proteinExistence type="predicted"/>
<dbReference type="GO" id="GO:0006935">
    <property type="term" value="P:chemotaxis"/>
    <property type="evidence" value="ECO:0007669"/>
    <property type="project" value="InterPro"/>
</dbReference>
<dbReference type="Pfam" id="PF01627">
    <property type="entry name" value="Hpt"/>
    <property type="match status" value="1"/>
</dbReference>
<accession>D3PC57</accession>
<dbReference type="Proteomes" id="UP000001520">
    <property type="component" value="Chromosome"/>
</dbReference>
<dbReference type="PRINTS" id="PR00344">
    <property type="entry name" value="BCTRLSENSOR"/>
</dbReference>
<dbReference type="PANTHER" id="PTHR43395:SF10">
    <property type="entry name" value="CHEMOTAXIS PROTEIN CHEA"/>
    <property type="match status" value="1"/>
</dbReference>
<evidence type="ECO:0000259" key="10">
    <source>
        <dbReference type="PROSITE" id="PS50110"/>
    </source>
</evidence>
<dbReference type="SUPFAM" id="SSF52172">
    <property type="entry name" value="CheY-like"/>
    <property type="match status" value="1"/>
</dbReference>
<evidence type="ECO:0000313" key="13">
    <source>
        <dbReference type="Proteomes" id="UP000001520"/>
    </source>
</evidence>
<keyword evidence="6" id="KW-0418">Kinase</keyword>
<gene>
    <name evidence="12" type="ordered locus">DEFDS_0700</name>
</gene>
<evidence type="ECO:0000256" key="1">
    <source>
        <dbReference type="ARBA" id="ARBA00000085"/>
    </source>
</evidence>
<dbReference type="InterPro" id="IPR036641">
    <property type="entry name" value="HPT_dom_sf"/>
</dbReference>
<dbReference type="InterPro" id="IPR004358">
    <property type="entry name" value="Sig_transdc_His_kin-like_C"/>
</dbReference>
<feature type="domain" description="Response regulatory" evidence="10">
    <location>
        <begin position="584"/>
        <end position="701"/>
    </location>
</feature>
<dbReference type="SMART" id="SM00448">
    <property type="entry name" value="REC"/>
    <property type="match status" value="1"/>
</dbReference>
<evidence type="ECO:0000256" key="4">
    <source>
        <dbReference type="ARBA" id="ARBA00022679"/>
    </source>
</evidence>
<evidence type="ECO:0000256" key="5">
    <source>
        <dbReference type="ARBA" id="ARBA00022741"/>
    </source>
</evidence>
<sequence>MNNRLKEIFLSESLEHCQNILESANNLLDSNLRQNTIELIARYLHTIKGSSRMMGYKTFSNLIHTVEDKVKEMRNNQELIDETFVDFIKKVSKRLIDILNNIDNVSDSDINELIEKIKSINNIAEFEIDSNDKDVKDKKEEDDTELLKSNIYKIHEKDLNNHIQLLYNLVIGSEKGKYQSEKLIDAFSTFLDKVSNNLVNLTDQKVKELFSNLVSETYTAFTQIKMELLGDIQKLINESIYCHNNALEFKMFRFKDILEIIKNSTLEIAKELGKDIKFIVKGEEVKLDKDVLLKLQEPLIHILRNSVDHGIEKVSERLKSNKSPEGTILVECVSDGKYVKITIEDDGRGIDIEKIKKKAESNGIDTKGMKDIEIAHLIFESSFSTKDSVSTLSGRGEGLSIVKEVLNELGGRVDIEFEKGKYSRFILNVPVSFMETDVLIFEYAGYRFALFENLIEHLVVLDEKSIFHSDNGFFYSINDKNYRFQYTSELLKCENDINNYIIFLNYRGNIFGITAKNIEGVVKRRLYKYDNFIEKQDYYSHLIFESEDTFIPMLDIEYIFEQISKIAPVKKIDKPSTTQIKKPKILLVEDSFATRELEKHILIANGFEVVEATNGKDALHIFNNRDDIELVISDIEMPEMDGFTLTKSIRTGMQNPNIPIILVSTLSDKESIEKGLRAGANYFITKSEFSGEDFINKIRGLLGV</sequence>
<dbReference type="STRING" id="639282.DEFDS_0700"/>
<dbReference type="InterPro" id="IPR011006">
    <property type="entry name" value="CheY-like_superfamily"/>
</dbReference>
<organism evidence="12 13">
    <name type="scientific">Deferribacter desulfuricans (strain DSM 14783 / JCM 11476 / NBRC 101012 / SSM1)</name>
    <dbReference type="NCBI Taxonomy" id="639282"/>
    <lineage>
        <taxon>Bacteria</taxon>
        <taxon>Pseudomonadati</taxon>
        <taxon>Deferribacterota</taxon>
        <taxon>Deferribacteres</taxon>
        <taxon>Deferribacterales</taxon>
        <taxon>Deferribacteraceae</taxon>
        <taxon>Deferribacter</taxon>
    </lineage>
</organism>
<dbReference type="Gene3D" id="1.20.120.160">
    <property type="entry name" value="HPT domain"/>
    <property type="match status" value="1"/>
</dbReference>
<feature type="domain" description="Histidine kinase" evidence="9">
    <location>
        <begin position="227"/>
        <end position="433"/>
    </location>
</feature>
<reference evidence="12 13" key="1">
    <citation type="journal article" date="2010" name="DNA Res.">
        <title>Bacterial lifestyle in a deep-sea hydrothermal vent chimney revealed by the genome sequence of the thermophilic bacterium Deferribacter desulfuricans SSM1.</title>
        <authorList>
            <person name="Takaki Y."/>
            <person name="Shimamura S."/>
            <person name="Nakagawa S."/>
            <person name="Fukuhara Y."/>
            <person name="Horikawa H."/>
            <person name="Ankai A."/>
            <person name="Harada T."/>
            <person name="Hosoyama A."/>
            <person name="Oguchi A."/>
            <person name="Fukui S."/>
            <person name="Fujita N."/>
            <person name="Takami H."/>
            <person name="Takai K."/>
        </authorList>
    </citation>
    <scope>NUCLEOTIDE SEQUENCE [LARGE SCALE GENOMIC DNA]</scope>
    <source>
        <strain evidence="13">DSM 14783 / JCM 11476 / NBRC 101012 / SSM1</strain>
    </source>
</reference>
<dbReference type="InterPro" id="IPR005467">
    <property type="entry name" value="His_kinase_dom"/>
</dbReference>
<evidence type="ECO:0000256" key="8">
    <source>
        <dbReference type="PROSITE-ProRule" id="PRU00169"/>
    </source>
</evidence>
<dbReference type="SUPFAM" id="SSF50341">
    <property type="entry name" value="CheW-like"/>
    <property type="match status" value="1"/>
</dbReference>
<evidence type="ECO:0000313" key="12">
    <source>
        <dbReference type="EMBL" id="BAI80180.1"/>
    </source>
</evidence>
<dbReference type="AlphaFoldDB" id="D3PC57"/>
<dbReference type="PROSITE" id="PS50110">
    <property type="entry name" value="RESPONSE_REGULATORY"/>
    <property type="match status" value="1"/>
</dbReference>
<dbReference type="Gene3D" id="3.30.565.10">
    <property type="entry name" value="Histidine kinase-like ATPase, C-terminal domain"/>
    <property type="match status" value="1"/>
</dbReference>
<dbReference type="PANTHER" id="PTHR43395">
    <property type="entry name" value="SENSOR HISTIDINE KINASE CHEA"/>
    <property type="match status" value="1"/>
</dbReference>
<dbReference type="InterPro" id="IPR008207">
    <property type="entry name" value="Sig_transdc_His_kin_Hpt_dom"/>
</dbReference>